<dbReference type="CDD" id="cd02440">
    <property type="entry name" value="AdoMet_MTases"/>
    <property type="match status" value="1"/>
</dbReference>
<name>A0A1N6FID9_9BURK</name>
<dbReference type="Pfam" id="PF08241">
    <property type="entry name" value="Methyltransf_11"/>
    <property type="match status" value="1"/>
</dbReference>
<keyword evidence="2" id="KW-0808">Transferase</keyword>
<dbReference type="InterPro" id="IPR029063">
    <property type="entry name" value="SAM-dependent_MTases_sf"/>
</dbReference>
<accession>A0A1N6FID9</accession>
<dbReference type="OrthoDB" id="9791837at2"/>
<keyword evidence="3" id="KW-0949">S-adenosyl-L-methionine</keyword>
<evidence type="ECO:0000313" key="6">
    <source>
        <dbReference type="Proteomes" id="UP000185151"/>
    </source>
</evidence>
<evidence type="ECO:0000313" key="5">
    <source>
        <dbReference type="EMBL" id="SIN95051.1"/>
    </source>
</evidence>
<dbReference type="AlphaFoldDB" id="A0A1N6FID9"/>
<dbReference type="PANTHER" id="PTHR43464">
    <property type="entry name" value="METHYLTRANSFERASE"/>
    <property type="match status" value="1"/>
</dbReference>
<dbReference type="InterPro" id="IPR013216">
    <property type="entry name" value="Methyltransf_11"/>
</dbReference>
<dbReference type="RefSeq" id="WP_074293835.1">
    <property type="nucleotide sequence ID" value="NZ_FSRU01000001.1"/>
</dbReference>
<sequence>MSHDPASTVTLAPQNIYDDTTFFEGYKALRDNDTGLNGVLEIPALHRLLPDLSNLQVLDLGCGFGEFARFARTQGAASVTGVDISKRMLEEAATRTSDASVMYLHCPIEHYQPAPDAFDLVVSSLALHYIEDYAALVERVFQCLKPGGRFLFSVEHPVCTAYPAGWARDNEGRKRHWPVDHYRQEGKRDTRWFVDGVIKYHRTVETYINTLIQAGFRLEHLGEPAPSAEALKVRPTLEDDCRRPPFLFLRALRPVG</sequence>
<dbReference type="EMBL" id="FSRU01000001">
    <property type="protein sequence ID" value="SIN95051.1"/>
    <property type="molecule type" value="Genomic_DNA"/>
</dbReference>
<keyword evidence="1 5" id="KW-0489">Methyltransferase</keyword>
<gene>
    <name evidence="5" type="ORF">SAMN05444165_0216</name>
</gene>
<feature type="domain" description="Methyltransferase type 11" evidence="4">
    <location>
        <begin position="58"/>
        <end position="152"/>
    </location>
</feature>
<evidence type="ECO:0000259" key="4">
    <source>
        <dbReference type="Pfam" id="PF08241"/>
    </source>
</evidence>
<proteinExistence type="predicted"/>
<dbReference type="SUPFAM" id="SSF53335">
    <property type="entry name" value="S-adenosyl-L-methionine-dependent methyltransferases"/>
    <property type="match status" value="1"/>
</dbReference>
<dbReference type="Proteomes" id="UP000185151">
    <property type="component" value="Unassembled WGS sequence"/>
</dbReference>
<keyword evidence="5" id="KW-0830">Ubiquinone</keyword>
<evidence type="ECO:0000256" key="2">
    <source>
        <dbReference type="ARBA" id="ARBA00022679"/>
    </source>
</evidence>
<dbReference type="GO" id="GO:0032259">
    <property type="term" value="P:methylation"/>
    <property type="evidence" value="ECO:0007669"/>
    <property type="project" value="UniProtKB-KW"/>
</dbReference>
<dbReference type="PANTHER" id="PTHR43464:SF19">
    <property type="entry name" value="UBIQUINONE BIOSYNTHESIS O-METHYLTRANSFERASE, MITOCHONDRIAL"/>
    <property type="match status" value="1"/>
</dbReference>
<keyword evidence="6" id="KW-1185">Reference proteome</keyword>
<evidence type="ECO:0000256" key="3">
    <source>
        <dbReference type="ARBA" id="ARBA00022691"/>
    </source>
</evidence>
<reference evidence="5 6" key="1">
    <citation type="submission" date="2016-11" db="EMBL/GenBank/DDBJ databases">
        <authorList>
            <person name="Jaros S."/>
            <person name="Januszkiewicz K."/>
            <person name="Wedrychowicz H."/>
        </authorList>
    </citation>
    <scope>NUCLEOTIDE SEQUENCE [LARGE SCALE GENOMIC DNA]</scope>
    <source>
        <strain evidence="5 6">GAS95</strain>
    </source>
</reference>
<dbReference type="GO" id="GO:0008757">
    <property type="term" value="F:S-adenosylmethionine-dependent methyltransferase activity"/>
    <property type="evidence" value="ECO:0007669"/>
    <property type="project" value="InterPro"/>
</dbReference>
<evidence type="ECO:0000256" key="1">
    <source>
        <dbReference type="ARBA" id="ARBA00022603"/>
    </source>
</evidence>
<organism evidence="5 6">
    <name type="scientific">Paraburkholderia phenazinium</name>
    <dbReference type="NCBI Taxonomy" id="60549"/>
    <lineage>
        <taxon>Bacteria</taxon>
        <taxon>Pseudomonadati</taxon>
        <taxon>Pseudomonadota</taxon>
        <taxon>Betaproteobacteria</taxon>
        <taxon>Burkholderiales</taxon>
        <taxon>Burkholderiaceae</taxon>
        <taxon>Paraburkholderia</taxon>
    </lineage>
</organism>
<dbReference type="Gene3D" id="3.40.50.150">
    <property type="entry name" value="Vaccinia Virus protein VP39"/>
    <property type="match status" value="1"/>
</dbReference>
<protein>
    <submittedName>
        <fullName evidence="5">Ubiquinone/menaquinone biosynthesis C-methylase UbiE</fullName>
    </submittedName>
</protein>